<dbReference type="SUPFAM" id="SSF50249">
    <property type="entry name" value="Nucleic acid-binding proteins"/>
    <property type="match status" value="1"/>
</dbReference>
<evidence type="ECO:0000256" key="4">
    <source>
        <dbReference type="ARBA" id="ARBA00012727"/>
    </source>
</evidence>
<dbReference type="InterPro" id="IPR012310">
    <property type="entry name" value="DNA_ligase_ATP-dep_cent"/>
</dbReference>
<evidence type="ECO:0000256" key="9">
    <source>
        <dbReference type="ARBA" id="ARBA00022741"/>
    </source>
</evidence>
<evidence type="ECO:0000256" key="17">
    <source>
        <dbReference type="ARBA" id="ARBA00031942"/>
    </source>
</evidence>
<feature type="repeat" description="TPR" evidence="19">
    <location>
        <begin position="251"/>
        <end position="284"/>
    </location>
</feature>
<feature type="non-terminal residue" evidence="23">
    <location>
        <position position="1823"/>
    </location>
</feature>
<dbReference type="Gene3D" id="1.10.3260.10">
    <property type="entry name" value="DNA ligase, ATP-dependent, N-terminal domain"/>
    <property type="match status" value="1"/>
</dbReference>
<evidence type="ECO:0000256" key="15">
    <source>
        <dbReference type="ARBA" id="ARBA00023242"/>
    </source>
</evidence>
<evidence type="ECO:0000259" key="21">
    <source>
        <dbReference type="PROSITE" id="PS50160"/>
    </source>
</evidence>
<dbReference type="GO" id="GO:0003910">
    <property type="term" value="F:DNA ligase (ATP) activity"/>
    <property type="evidence" value="ECO:0007669"/>
    <property type="project" value="UniProtKB-EC"/>
</dbReference>
<evidence type="ECO:0000256" key="12">
    <source>
        <dbReference type="ARBA" id="ARBA00022842"/>
    </source>
</evidence>
<dbReference type="GO" id="GO:0003677">
    <property type="term" value="F:DNA binding"/>
    <property type="evidence" value="ECO:0007669"/>
    <property type="project" value="InterPro"/>
</dbReference>
<dbReference type="InterPro" id="IPR012309">
    <property type="entry name" value="DNA_ligase_ATP-dep_C"/>
</dbReference>
<dbReference type="Gene3D" id="2.40.50.140">
    <property type="entry name" value="Nucleic acid-binding proteins"/>
    <property type="match status" value="1"/>
</dbReference>
<evidence type="ECO:0000256" key="13">
    <source>
        <dbReference type="ARBA" id="ARBA00023172"/>
    </source>
</evidence>
<dbReference type="GO" id="GO:0005524">
    <property type="term" value="F:ATP binding"/>
    <property type="evidence" value="ECO:0007669"/>
    <property type="project" value="UniProtKB-KW"/>
</dbReference>
<dbReference type="Pfam" id="PF04679">
    <property type="entry name" value="DNA_ligase_A_C"/>
    <property type="match status" value="1"/>
</dbReference>
<evidence type="ECO:0000256" key="7">
    <source>
        <dbReference type="ARBA" id="ARBA00022723"/>
    </source>
</evidence>
<dbReference type="InterPro" id="IPR012308">
    <property type="entry name" value="DNA_ligase_ATP-dep_N"/>
</dbReference>
<dbReference type="PROSITE" id="PS50160">
    <property type="entry name" value="DNA_LIGASE_A3"/>
    <property type="match status" value="1"/>
</dbReference>
<organism evidence="23 24">
    <name type="scientific">Acromyrmex charruanus</name>
    <dbReference type="NCBI Taxonomy" id="2715315"/>
    <lineage>
        <taxon>Eukaryota</taxon>
        <taxon>Metazoa</taxon>
        <taxon>Ecdysozoa</taxon>
        <taxon>Arthropoda</taxon>
        <taxon>Hexapoda</taxon>
        <taxon>Insecta</taxon>
        <taxon>Pterygota</taxon>
        <taxon>Neoptera</taxon>
        <taxon>Endopterygota</taxon>
        <taxon>Hymenoptera</taxon>
        <taxon>Apocrita</taxon>
        <taxon>Aculeata</taxon>
        <taxon>Formicoidea</taxon>
        <taxon>Formicidae</taxon>
        <taxon>Myrmicinae</taxon>
        <taxon>Acromyrmex</taxon>
    </lineage>
</organism>
<dbReference type="PANTHER" id="PTHR45997">
    <property type="entry name" value="DNA LIGASE 4"/>
    <property type="match status" value="1"/>
</dbReference>
<dbReference type="InterPro" id="IPR036599">
    <property type="entry name" value="DNA_ligase_N_sf"/>
</dbReference>
<evidence type="ECO:0000256" key="20">
    <source>
        <dbReference type="RuleBase" id="RU004196"/>
    </source>
</evidence>
<keyword evidence="12" id="KW-0460">Magnesium</keyword>
<keyword evidence="7" id="KW-0479">Metal-binding</keyword>
<evidence type="ECO:0000313" key="23">
    <source>
        <dbReference type="EMBL" id="KAG5329485.1"/>
    </source>
</evidence>
<dbReference type="GO" id="GO:0046872">
    <property type="term" value="F:metal ion binding"/>
    <property type="evidence" value="ECO:0007669"/>
    <property type="project" value="UniProtKB-KW"/>
</dbReference>
<evidence type="ECO:0000256" key="14">
    <source>
        <dbReference type="ARBA" id="ARBA00023204"/>
    </source>
</evidence>
<name>A0A836FA67_9HYME</name>
<dbReference type="InterPro" id="IPR036420">
    <property type="entry name" value="BRCT_dom_sf"/>
</dbReference>
<dbReference type="Pfam" id="PF11411">
    <property type="entry name" value="DNA_ligase_IV"/>
    <property type="match status" value="1"/>
</dbReference>
<dbReference type="Pfam" id="PF14559">
    <property type="entry name" value="TPR_19"/>
    <property type="match status" value="1"/>
</dbReference>
<dbReference type="SUPFAM" id="SSF52113">
    <property type="entry name" value="BRCT domain"/>
    <property type="match status" value="2"/>
</dbReference>
<dbReference type="GO" id="GO:0006310">
    <property type="term" value="P:DNA recombination"/>
    <property type="evidence" value="ECO:0007669"/>
    <property type="project" value="UniProtKB-KW"/>
</dbReference>
<keyword evidence="13" id="KW-0233">DNA recombination</keyword>
<dbReference type="PROSITE" id="PS50172">
    <property type="entry name" value="BRCT"/>
    <property type="match status" value="2"/>
</dbReference>
<proteinExistence type="inferred from homology"/>
<dbReference type="SMART" id="SM00292">
    <property type="entry name" value="BRCT"/>
    <property type="match status" value="2"/>
</dbReference>
<keyword evidence="8" id="KW-0677">Repeat</keyword>
<reference evidence="23" key="1">
    <citation type="submission" date="2020-03" db="EMBL/GenBank/DDBJ databases">
        <title>Relaxed selection underlies rapid genomic changes in the transitions from sociality to social parasitism in ants.</title>
        <authorList>
            <person name="Bi X."/>
        </authorList>
    </citation>
    <scope>NUCLEOTIDE SEQUENCE</scope>
    <source>
        <strain evidence="23">BGI-DK2014a</strain>
        <tissue evidence="23">Whole body</tissue>
    </source>
</reference>
<dbReference type="PANTHER" id="PTHR45997:SF1">
    <property type="entry name" value="DNA LIGASE 4"/>
    <property type="match status" value="1"/>
</dbReference>
<dbReference type="InterPro" id="IPR001357">
    <property type="entry name" value="BRCT_dom"/>
</dbReference>
<feature type="non-terminal residue" evidence="23">
    <location>
        <position position="1"/>
    </location>
</feature>
<evidence type="ECO:0000256" key="3">
    <source>
        <dbReference type="ARBA" id="ARBA00007572"/>
    </source>
</evidence>
<keyword evidence="19" id="KW-0802">TPR repeat</keyword>
<evidence type="ECO:0000256" key="10">
    <source>
        <dbReference type="ARBA" id="ARBA00022763"/>
    </source>
</evidence>
<comment type="similarity">
    <text evidence="3 20">Belongs to the ATP-dependent DNA ligase family.</text>
</comment>
<gene>
    <name evidence="23" type="primary">Lig4</name>
    <name evidence="23" type="ORF">G6Z76_0011465</name>
</gene>
<keyword evidence="11" id="KW-0067">ATP-binding</keyword>
<dbReference type="NCBIfam" id="TIGR00574">
    <property type="entry name" value="dnl1"/>
    <property type="match status" value="1"/>
</dbReference>
<evidence type="ECO:0000256" key="16">
    <source>
        <dbReference type="ARBA" id="ARBA00030676"/>
    </source>
</evidence>
<dbReference type="InterPro" id="IPR011990">
    <property type="entry name" value="TPR-like_helical_dom_sf"/>
</dbReference>
<feature type="repeat" description="TPR" evidence="19">
    <location>
        <begin position="852"/>
        <end position="885"/>
    </location>
</feature>
<comment type="catalytic activity">
    <reaction evidence="18">
        <text>ATP + (deoxyribonucleotide)n-3'-hydroxyl + 5'-phospho-(deoxyribonucleotide)m = (deoxyribonucleotide)n+m + AMP + diphosphate.</text>
        <dbReference type="EC" id="6.5.1.1"/>
    </reaction>
</comment>
<keyword evidence="15" id="KW-0539">Nucleus</keyword>
<dbReference type="InterPro" id="IPR012340">
    <property type="entry name" value="NA-bd_OB-fold"/>
</dbReference>
<evidence type="ECO:0000256" key="2">
    <source>
        <dbReference type="ARBA" id="ARBA00004123"/>
    </source>
</evidence>
<dbReference type="SUPFAM" id="SSF48452">
    <property type="entry name" value="TPR-like"/>
    <property type="match status" value="2"/>
</dbReference>
<feature type="domain" description="BRCT" evidence="22">
    <location>
        <begin position="1759"/>
        <end position="1821"/>
    </location>
</feature>
<feature type="repeat" description="TPR" evidence="19">
    <location>
        <begin position="516"/>
        <end position="549"/>
    </location>
</feature>
<dbReference type="Pfam" id="PF13181">
    <property type="entry name" value="TPR_8"/>
    <property type="match status" value="1"/>
</dbReference>
<dbReference type="CDD" id="cd07968">
    <property type="entry name" value="OBF_DNA_ligase_IV"/>
    <property type="match status" value="1"/>
</dbReference>
<feature type="domain" description="ATP-dependent DNA ligase family profile" evidence="21">
    <location>
        <begin position="1275"/>
        <end position="1410"/>
    </location>
</feature>
<feature type="domain" description="BRCT" evidence="22">
    <location>
        <begin position="1570"/>
        <end position="1643"/>
    </location>
</feature>
<dbReference type="GO" id="GO:0006303">
    <property type="term" value="P:double-strand break repair via nonhomologous end joining"/>
    <property type="evidence" value="ECO:0007669"/>
    <property type="project" value="TreeGrafter"/>
</dbReference>
<dbReference type="Gene3D" id="3.30.470.30">
    <property type="entry name" value="DNA ligase/mRNA capping enzyme"/>
    <property type="match status" value="1"/>
</dbReference>
<dbReference type="Gene3D" id="3.40.50.10190">
    <property type="entry name" value="BRCT domain"/>
    <property type="match status" value="2"/>
</dbReference>
<dbReference type="GO" id="GO:0005958">
    <property type="term" value="C:DNA-dependent protein kinase-DNA ligase 4 complex"/>
    <property type="evidence" value="ECO:0007669"/>
    <property type="project" value="TreeGrafter"/>
</dbReference>
<dbReference type="CDD" id="cd07903">
    <property type="entry name" value="Adenylation_DNA_ligase_IV"/>
    <property type="match status" value="1"/>
</dbReference>
<evidence type="ECO:0000256" key="5">
    <source>
        <dbReference type="ARBA" id="ARBA00022073"/>
    </source>
</evidence>
<comment type="caution">
    <text evidence="23">The sequence shown here is derived from an EMBL/GenBank/DDBJ whole genome shotgun (WGS) entry which is preliminary data.</text>
</comment>
<dbReference type="GO" id="GO:0071897">
    <property type="term" value="P:DNA biosynthetic process"/>
    <property type="evidence" value="ECO:0007669"/>
    <property type="project" value="InterPro"/>
</dbReference>
<accession>A0A836FA67</accession>
<comment type="subcellular location">
    <subcellularLocation>
        <location evidence="2">Nucleus</location>
    </subcellularLocation>
</comment>
<dbReference type="GO" id="GO:0032807">
    <property type="term" value="C:DNA ligase IV complex"/>
    <property type="evidence" value="ECO:0007669"/>
    <property type="project" value="TreeGrafter"/>
</dbReference>
<evidence type="ECO:0000313" key="24">
    <source>
        <dbReference type="Proteomes" id="UP000669903"/>
    </source>
</evidence>
<dbReference type="Pfam" id="PF00533">
    <property type="entry name" value="BRCT"/>
    <property type="match status" value="1"/>
</dbReference>
<protein>
    <recommendedName>
        <fullName evidence="5">DNA ligase 4</fullName>
        <ecNumber evidence="4">6.5.1.1</ecNumber>
    </recommendedName>
    <alternativeName>
        <fullName evidence="17">DNA ligase IV</fullName>
    </alternativeName>
    <alternativeName>
        <fullName evidence="16">Polydeoxyribonucleotide synthase [ATP] 4</fullName>
    </alternativeName>
</protein>
<dbReference type="InterPro" id="IPR019734">
    <property type="entry name" value="TPR_rpt"/>
</dbReference>
<sequence>MECNANKGNNVSMDVIEKIAMEVQLEKSTADDNLAVSENSNVASVIIEELDENAINSMDMDINEFVEAKALQIRDVTDVIPNSTFSPSCNFNKGNMDMEDQDMSLTIDEEDQLTKQFLNGELTFSEYSSRMDQDTDLEMIENDTSRTTIGFDHVTVQKGVEQKQHKTINVRQKKKRRILPPVLQGLMGEANLRFAKGEVDLAAKICMEIIRQVVLVAPEPFQTLAMIYENDQPEKSLQFALIAAHLSPKDADQWVRLANLSLESGDIKQAITCYSKAIQASPKDISLYETRAQLQEQNGDKKAYLRGYTKLIHQLEAEDGEYIMKYAKMLAKRYMQEDNNEQALEAVEIIFVKCPDLITLEEVNIMTELLIALKQFQRCLDILVKYTNIQIRYKNNEEKEERIIVNDAKADKEEECSNAKRKAVSPRSQNSDEIESCNVSDNVVVDLKAKFLIILIELDYISIAEKLLPNFYMRENPEISGDLFLDVAEALMGKKEFHRAMILLDPLVKSSNFSLAAVWLRHAECWVGCNDVDKAIESYEAVRKLSPQHLGARLALAKLYKKSERYDKAIQVLYQDPESDTLDSDVLYQRTLLLFKVGRYEEYFSSGMLLLSRHCVNIRRKVELNALARATGVRQRLDSLQLRRLSCGEKLEDENAPTFTTNARPNEKNEFLLFLQMCKLAYKLNKYGFLQRLCFTALTSKRFKNRDSHIIFLCLVSCIHNKDSFYGYNIVREFVRVCQRSNSWNLLNIIIQRAEDLRHNRFIMRLLGRDVFSYLHIMHANNCLVSGTYKYALNGYMSLFKVAPSALLALLIGVTQLHMACQKMSAKKNQLVIQALAFFKKYMQLRGEEGQQETYYNMARAFHQIGLLPSAIHFYKLVLNENPGDLVKQHANLLDLRKEAAFNLHLIYLQSDNHLLARIVMAIALEAKIEFKQLCDTLEDVAKTHDIKKKEQILQTFIDTCRNVGDKLKIEYSESDVSLYPILRLILPDLERQRGPHNLKQVSLANLYAHVYGFAKNSDSYKKLANYRDLLSSSKFIGNDFADRAYCVLNKKLPRISTGFTIARINEFLDSISERNTNVTRQQKVETFRVLFRQITGFEMKWMTRIILKDLRLGIGTQRILHIYHPDANDKFLVTNDLREICNQLHNPKIKLKECDIQIFTHFKPMLLERCNIENIGKLFRDNDLYYVQTKYDGERSQLHMKNGKFKYLTRRGYDITNKYGYGETGSSGFLTAVFTRCLNPNCHSFILDGELMAWHKEKRIFSTKGMNLDVKNLSASSRHQPCFVAFDMILHNDILLVDIPYKDRLKLLNGIFTEEEGSLTICQSTLISNREELIKEFNTRLRNNEEGLVIKKCNMKYKPNIRDGNGCYKIKAEYSDNLVQDIDLIILGGYYGEGKYTGIIKSFMMGVVAPTNKERENPSQFFSIVSVSTGIGDEMLRHLQTKLAPYWIKERPENIVGPKKNQPDMWIHPEHSIILTIRATEIVRSNEYPIGYSLRFPRVTNVRMDKPWYSSCTILELLSLIKDEGMIQKLTKREATLHDIDRIPVSKLQKVASRSKSIEHNVYDKRVVPLTRLLDGKEICVINGTDELSKEQIEEILQQHSARVVQNPINTTFCVIVGNNRTIRGKEVVNNGKYDVVTLDWVKRVTNINRSDWTSLIDFLPWELLCSRAITRCQLMENYDEYYDSFVVDADEESLKRSFDKIAKPIIFELMGNPFISEQEKDMNKELFGTTSPYSLFGDIIGFFENQSCNAKFKFRFMSGTIKDNIDSSVTHVFVEDNETSAIVRDMKAYKQISTKIIKCKWIGECFRNGRICEITDYLITQ</sequence>
<keyword evidence="9" id="KW-0547">Nucleotide-binding</keyword>
<comment type="cofactor">
    <cofactor evidence="1">
        <name>Mg(2+)</name>
        <dbReference type="ChEBI" id="CHEBI:18420"/>
    </cofactor>
</comment>
<dbReference type="InterPro" id="IPR029710">
    <property type="entry name" value="LIG4"/>
</dbReference>
<evidence type="ECO:0000256" key="11">
    <source>
        <dbReference type="ARBA" id="ARBA00022840"/>
    </source>
</evidence>
<dbReference type="GO" id="GO:0006297">
    <property type="term" value="P:nucleotide-excision repair, DNA gap filling"/>
    <property type="evidence" value="ECO:0007669"/>
    <property type="project" value="TreeGrafter"/>
</dbReference>
<dbReference type="InterPro" id="IPR021536">
    <property type="entry name" value="DNA_ligase_IV_dom"/>
</dbReference>
<dbReference type="PROSITE" id="PS50005">
    <property type="entry name" value="TPR"/>
    <property type="match status" value="3"/>
</dbReference>
<dbReference type="InterPro" id="IPR044125">
    <property type="entry name" value="Adenylation_DNA_ligase_IV"/>
</dbReference>
<dbReference type="Pfam" id="PF04675">
    <property type="entry name" value="DNA_ligase_A_N"/>
    <property type="match status" value="1"/>
</dbReference>
<keyword evidence="10" id="KW-0227">DNA damage</keyword>
<dbReference type="EMBL" id="JAANIC010006140">
    <property type="protein sequence ID" value="KAG5329485.1"/>
    <property type="molecule type" value="Genomic_DNA"/>
</dbReference>
<evidence type="ECO:0000259" key="22">
    <source>
        <dbReference type="PROSITE" id="PS50172"/>
    </source>
</evidence>
<evidence type="ECO:0000256" key="6">
    <source>
        <dbReference type="ARBA" id="ARBA00022598"/>
    </source>
</evidence>
<dbReference type="InterPro" id="IPR000977">
    <property type="entry name" value="DNA_ligase_ATP-dep"/>
</dbReference>
<dbReference type="Gene3D" id="1.25.40.10">
    <property type="entry name" value="Tetratricopeptide repeat domain"/>
    <property type="match status" value="2"/>
</dbReference>
<dbReference type="SMART" id="SM00028">
    <property type="entry name" value="TPR"/>
    <property type="match status" value="4"/>
</dbReference>
<keyword evidence="24" id="KW-1185">Reference proteome</keyword>
<evidence type="ECO:0000256" key="8">
    <source>
        <dbReference type="ARBA" id="ARBA00022737"/>
    </source>
</evidence>
<evidence type="ECO:0000256" key="1">
    <source>
        <dbReference type="ARBA" id="ARBA00001946"/>
    </source>
</evidence>
<evidence type="ECO:0000256" key="18">
    <source>
        <dbReference type="ARBA" id="ARBA00034003"/>
    </source>
</evidence>
<keyword evidence="6 23" id="KW-0436">Ligase</keyword>
<dbReference type="Proteomes" id="UP000669903">
    <property type="component" value="Unassembled WGS sequence"/>
</dbReference>
<dbReference type="EC" id="6.5.1.1" evidence="4"/>
<keyword evidence="14" id="KW-0234">DNA repair</keyword>
<dbReference type="Pfam" id="PF01068">
    <property type="entry name" value="DNA_ligase_A_M"/>
    <property type="match status" value="1"/>
</dbReference>
<evidence type="ECO:0000256" key="19">
    <source>
        <dbReference type="PROSITE-ProRule" id="PRU00339"/>
    </source>
</evidence>
<dbReference type="SUPFAM" id="SSF56091">
    <property type="entry name" value="DNA ligase/mRNA capping enzyme, catalytic domain"/>
    <property type="match status" value="1"/>
</dbReference>